<evidence type="ECO:0000313" key="2">
    <source>
        <dbReference type="EMBL" id="OQS42064.1"/>
    </source>
</evidence>
<dbReference type="SUPFAM" id="SSF56726">
    <property type="entry name" value="DNA topoisomerase IV, alpha subunit"/>
    <property type="match status" value="1"/>
</dbReference>
<dbReference type="RefSeq" id="WP_081555069.1">
    <property type="nucleotide sequence ID" value="NZ_CP109905.1"/>
</dbReference>
<organism evidence="2 3">
    <name type="scientific">Chromobacterium haemolyticum</name>
    <dbReference type="NCBI Taxonomy" id="394935"/>
    <lineage>
        <taxon>Bacteria</taxon>
        <taxon>Pseudomonadati</taxon>
        <taxon>Pseudomonadota</taxon>
        <taxon>Betaproteobacteria</taxon>
        <taxon>Neisseriales</taxon>
        <taxon>Chromobacteriaceae</taxon>
        <taxon>Chromobacterium</taxon>
    </lineage>
</organism>
<reference evidence="2 3" key="1">
    <citation type="submission" date="2017-02" db="EMBL/GenBank/DDBJ databases">
        <title>Chromobacterium haemolyticum H5244.</title>
        <authorList>
            <person name="Gulvik C.A."/>
        </authorList>
    </citation>
    <scope>NUCLEOTIDE SEQUENCE [LARGE SCALE GENOMIC DNA]</scope>
    <source>
        <strain evidence="2 3">H5244</strain>
    </source>
</reference>
<dbReference type="AlphaFoldDB" id="A0A1W0D4Z6"/>
<dbReference type="GO" id="GO:0005694">
    <property type="term" value="C:chromosome"/>
    <property type="evidence" value="ECO:0007669"/>
    <property type="project" value="InterPro"/>
</dbReference>
<protein>
    <recommendedName>
        <fullName evidence="1">DUF2399 domain-containing protein</fullName>
    </recommendedName>
</protein>
<sequence length="406" mass="45038">MSHWLSQIDPDSVRRTPLGARGHNLLLTPLAAPRPLPLSADEQDMVRSWLKTRRDRARWSTLLAPADSPALAENLLRRLLEAGWCEVELHAETGLRFQPLHPFWVQWLDMYGLRHLLGMADAQPQAEVVELWRGWQPRHPWLLGLAESLSPHLQSSTLERRLKLAQALDQWLLDGCWGTERQFSQRALGRSKAFGAADRQWLAEFGVDLEACGIAAHTPHVFLSGPLGLWAGQQCLLSAALLQQGVALGPEALMSVSAVEGAIRSVRIVENLSVFQTLSQQALPVLTLWVPGQPHQRWREAVRHLLSLLRVPVQIACDLAPSGIAVAMAAGQVAEQAGRPWSPWRMQPEQLTLANGAQPLSEADQAQLARLMGGGLPPLLHGLAMEMQEKQCKVEQEALFIEDWGD</sequence>
<dbReference type="Gene3D" id="3.40.1360.10">
    <property type="match status" value="1"/>
</dbReference>
<accession>A0A1W0D4Z6</accession>
<name>A0A1W0D4Z6_9NEIS</name>
<dbReference type="InterPro" id="IPR024465">
    <property type="entry name" value="DUF2399"/>
</dbReference>
<dbReference type="EMBL" id="MUKV01000006">
    <property type="protein sequence ID" value="OQS42064.1"/>
    <property type="molecule type" value="Genomic_DNA"/>
</dbReference>
<dbReference type="Pfam" id="PF09664">
    <property type="entry name" value="DUF2399"/>
    <property type="match status" value="1"/>
</dbReference>
<feature type="domain" description="DUF2399" evidence="1">
    <location>
        <begin position="262"/>
        <end position="399"/>
    </location>
</feature>
<dbReference type="InterPro" id="IPR036078">
    <property type="entry name" value="Spo11/TopoVI_A_sf"/>
</dbReference>
<evidence type="ECO:0000313" key="3">
    <source>
        <dbReference type="Proteomes" id="UP000192721"/>
    </source>
</evidence>
<proteinExistence type="predicted"/>
<dbReference type="Proteomes" id="UP000192721">
    <property type="component" value="Unassembled WGS sequence"/>
</dbReference>
<comment type="caution">
    <text evidence="2">The sequence shown here is derived from an EMBL/GenBank/DDBJ whole genome shotgun (WGS) entry which is preliminary data.</text>
</comment>
<gene>
    <name evidence="2" type="ORF">B0T45_07515</name>
</gene>
<evidence type="ECO:0000259" key="1">
    <source>
        <dbReference type="Pfam" id="PF09664"/>
    </source>
</evidence>
<dbReference type="GO" id="GO:0003677">
    <property type="term" value="F:DNA binding"/>
    <property type="evidence" value="ECO:0007669"/>
    <property type="project" value="InterPro"/>
</dbReference>